<keyword evidence="2 4" id="KW-1133">Transmembrane helix</keyword>
<accession>A0A9P4NEY7</accession>
<dbReference type="InterPro" id="IPR007274">
    <property type="entry name" value="Cop_transporter"/>
</dbReference>
<keyword evidence="4" id="KW-0186">Copper</keyword>
<keyword evidence="6" id="KW-1185">Reference proteome</keyword>
<evidence type="ECO:0000256" key="3">
    <source>
        <dbReference type="ARBA" id="ARBA00023136"/>
    </source>
</evidence>
<comment type="subcellular location">
    <subcellularLocation>
        <location evidence="4">Membrane</location>
        <topology evidence="4">Multi-pass membrane protein</topology>
    </subcellularLocation>
</comment>
<evidence type="ECO:0000256" key="1">
    <source>
        <dbReference type="ARBA" id="ARBA00022692"/>
    </source>
</evidence>
<dbReference type="GO" id="GO:0005886">
    <property type="term" value="C:plasma membrane"/>
    <property type="evidence" value="ECO:0007669"/>
    <property type="project" value="TreeGrafter"/>
</dbReference>
<keyword evidence="4" id="KW-0187">Copper transport</keyword>
<dbReference type="Pfam" id="PF04145">
    <property type="entry name" value="Ctr"/>
    <property type="match status" value="1"/>
</dbReference>
<feature type="transmembrane region" description="Helical" evidence="4">
    <location>
        <begin position="24"/>
        <end position="44"/>
    </location>
</feature>
<keyword evidence="4" id="KW-0406">Ion transport</keyword>
<dbReference type="PANTHER" id="PTHR12483:SF120">
    <property type="entry name" value="HIGH-AFFINITY COPPER TRANSPORTER CTRA2"/>
    <property type="match status" value="1"/>
</dbReference>
<feature type="transmembrane region" description="Helical" evidence="4">
    <location>
        <begin position="118"/>
        <end position="136"/>
    </location>
</feature>
<dbReference type="PANTHER" id="PTHR12483">
    <property type="entry name" value="SOLUTE CARRIER FAMILY 31 COPPER TRANSPORTERS"/>
    <property type="match status" value="1"/>
</dbReference>
<evidence type="ECO:0000313" key="5">
    <source>
        <dbReference type="EMBL" id="KAF2418005.1"/>
    </source>
</evidence>
<dbReference type="GO" id="GO:0005375">
    <property type="term" value="F:copper ion transmembrane transporter activity"/>
    <property type="evidence" value="ECO:0007669"/>
    <property type="project" value="UniProtKB-UniRule"/>
</dbReference>
<reference evidence="5" key="1">
    <citation type="journal article" date="2020" name="Stud. Mycol.">
        <title>101 Dothideomycetes genomes: a test case for predicting lifestyles and emergence of pathogens.</title>
        <authorList>
            <person name="Haridas S."/>
            <person name="Albert R."/>
            <person name="Binder M."/>
            <person name="Bloem J."/>
            <person name="Labutti K."/>
            <person name="Salamov A."/>
            <person name="Andreopoulos B."/>
            <person name="Baker S."/>
            <person name="Barry K."/>
            <person name="Bills G."/>
            <person name="Bluhm B."/>
            <person name="Cannon C."/>
            <person name="Castanera R."/>
            <person name="Culley D."/>
            <person name="Daum C."/>
            <person name="Ezra D."/>
            <person name="Gonzalez J."/>
            <person name="Henrissat B."/>
            <person name="Kuo A."/>
            <person name="Liang C."/>
            <person name="Lipzen A."/>
            <person name="Lutzoni F."/>
            <person name="Magnuson J."/>
            <person name="Mondo S."/>
            <person name="Nolan M."/>
            <person name="Ohm R."/>
            <person name="Pangilinan J."/>
            <person name="Park H.-J."/>
            <person name="Ramirez L."/>
            <person name="Alfaro M."/>
            <person name="Sun H."/>
            <person name="Tritt A."/>
            <person name="Yoshinaga Y."/>
            <person name="Zwiers L.-H."/>
            <person name="Turgeon B."/>
            <person name="Goodwin S."/>
            <person name="Spatafora J."/>
            <person name="Crous P."/>
            <person name="Grigoriev I."/>
        </authorList>
    </citation>
    <scope>NUCLEOTIDE SEQUENCE</scope>
    <source>
        <strain evidence="5">CBS 130266</strain>
    </source>
</reference>
<evidence type="ECO:0000256" key="2">
    <source>
        <dbReference type="ARBA" id="ARBA00022989"/>
    </source>
</evidence>
<comment type="caution">
    <text evidence="5">The sequence shown here is derived from an EMBL/GenBank/DDBJ whole genome shotgun (WGS) entry which is preliminary data.</text>
</comment>
<dbReference type="OrthoDB" id="73901at2759"/>
<protein>
    <recommendedName>
        <fullName evidence="4">Copper transport protein</fullName>
    </recommendedName>
</protein>
<keyword evidence="1 4" id="KW-0812">Transmembrane</keyword>
<keyword evidence="3 4" id="KW-0472">Membrane</keyword>
<evidence type="ECO:0000256" key="4">
    <source>
        <dbReference type="RuleBase" id="RU367022"/>
    </source>
</evidence>
<dbReference type="Proteomes" id="UP000800235">
    <property type="component" value="Unassembled WGS sequence"/>
</dbReference>
<gene>
    <name evidence="5" type="ORF">EJ08DRAFT_599752</name>
</gene>
<feature type="transmembrane region" description="Helical" evidence="4">
    <location>
        <begin position="142"/>
        <end position="160"/>
    </location>
</feature>
<sequence>MIMAFFNSERTPLYSTQWAPRTTGGYAGTCIFLILLATLYRSLFAAKNILEARWTDQAWNRRYVVVADRQPFSEEVKTDPDVKTAVLTANGVEETVRVIHRPIRSTPAWRFSVDLPRAAFATLIAGLGYLLMLAVMTFNVGYFISVLAGLFIGELAVGRFNSVMDEHH</sequence>
<proteinExistence type="inferred from homology"/>
<dbReference type="AlphaFoldDB" id="A0A9P4NEY7"/>
<evidence type="ECO:0000313" key="6">
    <source>
        <dbReference type="Proteomes" id="UP000800235"/>
    </source>
</evidence>
<dbReference type="EMBL" id="MU007133">
    <property type="protein sequence ID" value="KAF2418005.1"/>
    <property type="molecule type" value="Genomic_DNA"/>
</dbReference>
<name>A0A9P4NEY7_9PEZI</name>
<comment type="similarity">
    <text evidence="4">Belongs to the copper transporter (Ctr) (TC 1.A.56) family. SLC31A subfamily.</text>
</comment>
<organism evidence="5 6">
    <name type="scientific">Tothia fuscella</name>
    <dbReference type="NCBI Taxonomy" id="1048955"/>
    <lineage>
        <taxon>Eukaryota</taxon>
        <taxon>Fungi</taxon>
        <taxon>Dikarya</taxon>
        <taxon>Ascomycota</taxon>
        <taxon>Pezizomycotina</taxon>
        <taxon>Dothideomycetes</taxon>
        <taxon>Pleosporomycetidae</taxon>
        <taxon>Venturiales</taxon>
        <taxon>Cylindrosympodiaceae</taxon>
        <taxon>Tothia</taxon>
    </lineage>
</organism>
<keyword evidence="4" id="KW-0813">Transport</keyword>